<dbReference type="Gene3D" id="3.40.50.2300">
    <property type="match status" value="2"/>
</dbReference>
<name>A0ABV1Y8Q1_9HYPH</name>
<dbReference type="CDD" id="cd06331">
    <property type="entry name" value="PBP1_AmiC-like"/>
    <property type="match status" value="1"/>
</dbReference>
<protein>
    <submittedName>
        <fullName evidence="5">Substrate-binding protein</fullName>
    </submittedName>
</protein>
<dbReference type="SUPFAM" id="SSF53822">
    <property type="entry name" value="Periplasmic binding protein-like I"/>
    <property type="match status" value="1"/>
</dbReference>
<organism evidence="5 6">
    <name type="scientific">Mesorhizobium opportunistum</name>
    <dbReference type="NCBI Taxonomy" id="593909"/>
    <lineage>
        <taxon>Bacteria</taxon>
        <taxon>Pseudomonadati</taxon>
        <taxon>Pseudomonadota</taxon>
        <taxon>Alphaproteobacteria</taxon>
        <taxon>Hyphomicrobiales</taxon>
        <taxon>Phyllobacteriaceae</taxon>
        <taxon>Mesorhizobium</taxon>
    </lineage>
</organism>
<feature type="domain" description="Leucine-binding protein" evidence="4">
    <location>
        <begin position="47"/>
        <end position="391"/>
    </location>
</feature>
<evidence type="ECO:0000313" key="6">
    <source>
        <dbReference type="Proteomes" id="UP001464387"/>
    </source>
</evidence>
<keyword evidence="2" id="KW-0732">Signal</keyword>
<dbReference type="EMBL" id="JAMYPJ010000001">
    <property type="protein sequence ID" value="MER8931422.1"/>
    <property type="molecule type" value="Genomic_DNA"/>
</dbReference>
<gene>
    <name evidence="5" type="ORF">NKI33_00370</name>
</gene>
<dbReference type="RefSeq" id="WP_287269933.1">
    <property type="nucleotide sequence ID" value="NZ_JAMYMY010000001.1"/>
</dbReference>
<dbReference type="PANTHER" id="PTHR47628">
    <property type="match status" value="1"/>
</dbReference>
<keyword evidence="6" id="KW-1185">Reference proteome</keyword>
<dbReference type="Pfam" id="PF13458">
    <property type="entry name" value="Peripla_BP_6"/>
    <property type="match status" value="1"/>
</dbReference>
<dbReference type="Proteomes" id="UP001464387">
    <property type="component" value="Unassembled WGS sequence"/>
</dbReference>
<proteinExistence type="inferred from homology"/>
<feature type="region of interest" description="Disordered" evidence="3">
    <location>
        <begin position="1"/>
        <end position="24"/>
    </location>
</feature>
<evidence type="ECO:0000313" key="5">
    <source>
        <dbReference type="EMBL" id="MER8931422.1"/>
    </source>
</evidence>
<sequence>MSASRRQHSCSATTRPEVPSLSAACHPAAARARRTPKIWRDQMNPKPIKIGLIAELTGPLSFMGIANANLTTMLVDDINARGGLLGRPLELVIEDGETIDGAAKARTAKLIDVDKVDLVVGGIYSSTRQAIKSEAVTRGRTLYIYTEQYEGQENHPLIFCTGPVPAQQVEPLIPWLMSSTGAKRFYLPSADYIWPHLLNKAASRVVRANGGEIVGEEYFPLDTIDFRRTVHQIMASGTDVIFNTIVPPGLTPFFEELYKAGFGKRGGKIVCTYFDENFFNLVPSEQIEGLYSCLDYYQELEDPFGRALLRRYQDRFSGSAMLTAGSGCTGHYRAIKMWEAAVNEAGTLEQGAVIRALDHARVSEGPGGPAEMVPGQHHVRMNMYIAQAQGGRFRVVKNLGPIDPNERVLADELHLSKAG</sequence>
<evidence type="ECO:0000256" key="3">
    <source>
        <dbReference type="SAM" id="MobiDB-lite"/>
    </source>
</evidence>
<dbReference type="PANTHER" id="PTHR47628:SF1">
    <property type="entry name" value="ALIPHATIC AMIDASE EXPRESSION-REGULATING PROTEIN"/>
    <property type="match status" value="1"/>
</dbReference>
<dbReference type="InterPro" id="IPR028082">
    <property type="entry name" value="Peripla_BP_I"/>
</dbReference>
<evidence type="ECO:0000259" key="4">
    <source>
        <dbReference type="Pfam" id="PF13458"/>
    </source>
</evidence>
<comment type="similarity">
    <text evidence="1">Belongs to the leucine-binding protein family.</text>
</comment>
<accession>A0ABV1Y8Q1</accession>
<reference evidence="5 6" key="1">
    <citation type="journal article" date="2024" name="Proc. Natl. Acad. Sci. U.S.A.">
        <title>The evolutionary genomics of adaptation to stress in wild rhizobium bacteria.</title>
        <authorList>
            <person name="Kehlet-Delgado H."/>
            <person name="Montoya A.P."/>
            <person name="Jensen K.T."/>
            <person name="Wendlandt C.E."/>
            <person name="Dexheimer C."/>
            <person name="Roberts M."/>
            <person name="Torres Martinez L."/>
            <person name="Friesen M.L."/>
            <person name="Griffitts J.S."/>
            <person name="Porter S.S."/>
        </authorList>
    </citation>
    <scope>NUCLEOTIDE SEQUENCE [LARGE SCALE GENOMIC DNA]</scope>
    <source>
        <strain evidence="5 6">M0729</strain>
    </source>
</reference>
<comment type="caution">
    <text evidence="5">The sequence shown here is derived from an EMBL/GenBank/DDBJ whole genome shotgun (WGS) entry which is preliminary data.</text>
</comment>
<evidence type="ECO:0000256" key="2">
    <source>
        <dbReference type="ARBA" id="ARBA00022729"/>
    </source>
</evidence>
<evidence type="ECO:0000256" key="1">
    <source>
        <dbReference type="ARBA" id="ARBA00010062"/>
    </source>
</evidence>
<dbReference type="InterPro" id="IPR028081">
    <property type="entry name" value="Leu-bd"/>
</dbReference>